<evidence type="ECO:0000256" key="3">
    <source>
        <dbReference type="ARBA" id="ARBA00022554"/>
    </source>
</evidence>
<dbReference type="FunFam" id="1.10.287.570:FF:000003">
    <property type="entry name" value="Anion exchange family protein"/>
    <property type="match status" value="1"/>
</dbReference>
<dbReference type="PANTHER" id="PTHR11453">
    <property type="entry name" value="ANION EXCHANGE PROTEIN"/>
    <property type="match status" value="1"/>
</dbReference>
<feature type="transmembrane region" description="Helical" evidence="8">
    <location>
        <begin position="490"/>
        <end position="512"/>
    </location>
</feature>
<sequence length="603" mass="66687">MNGAGAGGKKQWYKKIGWGIWKDIKARAPYYGSDWTDAWNYRVVPATWFIFFANVFPGIAFSLDLIETTGQYGVQEVLLSSFMAAFFAAFFGGQPLLISGVTGPITVFNKVIYDIMESRANPPVYLHFIGWVYLWGAIFHWIVALVNGVSLLKYVTRFSCETFGFYVAAVYIQYGIQVVERQFTESSVGAGFLGILLAILMLVTPHYFTAVAESGYVSKGFRRFCGDYGMPITVIATSGLAYWGYFNGAVREMNMTLPVIEESFVPANNRAWLVRFWELPAEYVGIACPFGLVLFILFYFDANVSSLIAQGTEFPLQKPPGFHWDFFLLGITTFIAGLLGLPAPNGLIPQAPLHTASLVIMGYEDEDRTAVSTPTTGSRFREEGVEPTQSFEMDQAQLGASSRGGKSDRSGLKRRSSRGVQESAKMSEKEVEEPRKEVPVAVVEQRVSNLAQGVLCKSSLRSRLMTGLVLMTKPFQHVLGLIPKGVMAGLFWYMGTAALLSSGVTKLMLYLIRDRQKTSPSEPLNKVRRSRILIFLFIELIGFAATFAITQTIAAIGFPVIISLLVPVRLYIVPRLGFTKEELDILDGPVASEFTLESVGGSI</sequence>
<dbReference type="Gene3D" id="1.10.287.570">
    <property type="entry name" value="Helical hairpin bin"/>
    <property type="match status" value="1"/>
</dbReference>
<comment type="subcellular location">
    <subcellularLocation>
        <location evidence="1">Vacuole membrane</location>
        <topology evidence="1">Multi-pass membrane protein</topology>
    </subcellularLocation>
</comment>
<keyword evidence="11" id="KW-1185">Reference proteome</keyword>
<dbReference type="RefSeq" id="XP_052943389.1">
    <property type="nucleotide sequence ID" value="XM_053085739.1"/>
</dbReference>
<feature type="transmembrane region" description="Helical" evidence="8">
    <location>
        <begin position="158"/>
        <end position="176"/>
    </location>
</feature>
<dbReference type="EMBL" id="JAKWFO010000008">
    <property type="protein sequence ID" value="KAI9633612.1"/>
    <property type="molecule type" value="Genomic_DNA"/>
</dbReference>
<feature type="transmembrane region" description="Helical" evidence="8">
    <location>
        <begin position="283"/>
        <end position="300"/>
    </location>
</feature>
<dbReference type="GeneID" id="77724940"/>
<evidence type="ECO:0000313" key="11">
    <source>
        <dbReference type="Proteomes" id="UP001164286"/>
    </source>
</evidence>
<proteinExistence type="inferred from homology"/>
<feature type="transmembrane region" description="Helical" evidence="8">
    <location>
        <begin position="321"/>
        <end position="343"/>
    </location>
</feature>
<feature type="transmembrane region" description="Helical" evidence="8">
    <location>
        <begin position="46"/>
        <end position="66"/>
    </location>
</feature>
<evidence type="ECO:0000259" key="9">
    <source>
        <dbReference type="Pfam" id="PF00955"/>
    </source>
</evidence>
<gene>
    <name evidence="10" type="ORF">MKK02DRAFT_17147</name>
</gene>
<feature type="transmembrane region" description="Helical" evidence="8">
    <location>
        <begin position="228"/>
        <end position="246"/>
    </location>
</feature>
<keyword evidence="5 8" id="KW-1133">Transmembrane helix</keyword>
<reference evidence="10" key="1">
    <citation type="journal article" date="2022" name="G3 (Bethesda)">
        <title>High quality genome of the basidiomycete yeast Dioszegia hungarica PDD-24b-2 isolated from cloud water.</title>
        <authorList>
            <person name="Jarrige D."/>
            <person name="Haridas S."/>
            <person name="Bleykasten-Grosshans C."/>
            <person name="Joly M."/>
            <person name="Nadalig T."/>
            <person name="Sancelme M."/>
            <person name="Vuilleumier S."/>
            <person name="Grigoriev I.V."/>
            <person name="Amato P."/>
            <person name="Bringel F."/>
        </authorList>
    </citation>
    <scope>NUCLEOTIDE SEQUENCE</scope>
    <source>
        <strain evidence="10">PDD-24b-2</strain>
    </source>
</reference>
<comment type="caution">
    <text evidence="10">The sequence shown here is derived from an EMBL/GenBank/DDBJ whole genome shotgun (WGS) entry which is preliminary data.</text>
</comment>
<feature type="compositionally biased region" description="Basic and acidic residues" evidence="7">
    <location>
        <begin position="425"/>
        <end position="436"/>
    </location>
</feature>
<dbReference type="Pfam" id="PF00955">
    <property type="entry name" value="HCO3_cotransp"/>
    <property type="match status" value="2"/>
</dbReference>
<dbReference type="InterPro" id="IPR011531">
    <property type="entry name" value="HCO3_transpt-like_TM_dom"/>
</dbReference>
<dbReference type="GO" id="GO:0000324">
    <property type="term" value="C:fungal-type vacuole"/>
    <property type="evidence" value="ECO:0007669"/>
    <property type="project" value="TreeGrafter"/>
</dbReference>
<dbReference type="GO" id="GO:0050801">
    <property type="term" value="P:monoatomic ion homeostasis"/>
    <property type="evidence" value="ECO:0007669"/>
    <property type="project" value="TreeGrafter"/>
</dbReference>
<dbReference type="InterPro" id="IPR003020">
    <property type="entry name" value="HCO3_transpt_euk"/>
</dbReference>
<evidence type="ECO:0000313" key="10">
    <source>
        <dbReference type="EMBL" id="KAI9633612.1"/>
    </source>
</evidence>
<evidence type="ECO:0000256" key="2">
    <source>
        <dbReference type="ARBA" id="ARBA00010993"/>
    </source>
</evidence>
<comment type="similarity">
    <text evidence="2">Belongs to the anion exchanger (TC 2.A.31) family.</text>
</comment>
<dbReference type="GO" id="GO:0005452">
    <property type="term" value="F:solute:inorganic anion antiporter activity"/>
    <property type="evidence" value="ECO:0007669"/>
    <property type="project" value="InterPro"/>
</dbReference>
<evidence type="ECO:0000256" key="8">
    <source>
        <dbReference type="SAM" id="Phobius"/>
    </source>
</evidence>
<feature type="transmembrane region" description="Helical" evidence="8">
    <location>
        <begin position="188"/>
        <end position="208"/>
    </location>
</feature>
<dbReference type="GO" id="GO:0080139">
    <property type="term" value="F:borate efflux transmembrane transporter activity"/>
    <property type="evidence" value="ECO:0007669"/>
    <property type="project" value="TreeGrafter"/>
</dbReference>
<keyword evidence="4 8" id="KW-0812">Transmembrane</keyword>
<dbReference type="PANTHER" id="PTHR11453:SF82">
    <property type="entry name" value="BORON TRANSPORTER 1"/>
    <property type="match status" value="1"/>
</dbReference>
<dbReference type="GO" id="GO:0005774">
    <property type="term" value="C:vacuolar membrane"/>
    <property type="evidence" value="ECO:0007669"/>
    <property type="project" value="UniProtKB-SubCell"/>
</dbReference>
<dbReference type="GO" id="GO:0006820">
    <property type="term" value="P:monoatomic anion transport"/>
    <property type="evidence" value="ECO:0007669"/>
    <property type="project" value="InterPro"/>
</dbReference>
<feature type="transmembrane region" description="Helical" evidence="8">
    <location>
        <begin position="125"/>
        <end position="146"/>
    </location>
</feature>
<dbReference type="GO" id="GO:0005886">
    <property type="term" value="C:plasma membrane"/>
    <property type="evidence" value="ECO:0007669"/>
    <property type="project" value="TreeGrafter"/>
</dbReference>
<dbReference type="Proteomes" id="UP001164286">
    <property type="component" value="Unassembled WGS sequence"/>
</dbReference>
<feature type="domain" description="Bicarbonate transporter-like transmembrane" evidence="9">
    <location>
        <begin position="19"/>
        <end position="184"/>
    </location>
</feature>
<feature type="transmembrane region" description="Helical" evidence="8">
    <location>
        <begin position="555"/>
        <end position="572"/>
    </location>
</feature>
<accession>A0AA38LQU2</accession>
<protein>
    <submittedName>
        <fullName evidence="10">Anion transporter</fullName>
    </submittedName>
</protein>
<feature type="region of interest" description="Disordered" evidence="7">
    <location>
        <begin position="369"/>
        <end position="436"/>
    </location>
</feature>
<evidence type="ECO:0000256" key="6">
    <source>
        <dbReference type="ARBA" id="ARBA00023136"/>
    </source>
</evidence>
<evidence type="ECO:0000256" key="5">
    <source>
        <dbReference type="ARBA" id="ARBA00022989"/>
    </source>
</evidence>
<keyword evidence="6 8" id="KW-0472">Membrane</keyword>
<feature type="domain" description="Bicarbonate transporter-like transmembrane" evidence="9">
    <location>
        <begin position="423"/>
        <end position="588"/>
    </location>
</feature>
<feature type="transmembrane region" description="Helical" evidence="8">
    <location>
        <begin position="532"/>
        <end position="549"/>
    </location>
</feature>
<keyword evidence="3" id="KW-0926">Vacuole</keyword>
<dbReference type="AlphaFoldDB" id="A0AA38LQU2"/>
<evidence type="ECO:0000256" key="1">
    <source>
        <dbReference type="ARBA" id="ARBA00004128"/>
    </source>
</evidence>
<feature type="transmembrane region" description="Helical" evidence="8">
    <location>
        <begin position="78"/>
        <end position="105"/>
    </location>
</feature>
<evidence type="ECO:0000256" key="7">
    <source>
        <dbReference type="SAM" id="MobiDB-lite"/>
    </source>
</evidence>
<evidence type="ECO:0000256" key="4">
    <source>
        <dbReference type="ARBA" id="ARBA00022692"/>
    </source>
</evidence>
<organism evidence="10 11">
    <name type="scientific">Dioszegia hungarica</name>
    <dbReference type="NCBI Taxonomy" id="4972"/>
    <lineage>
        <taxon>Eukaryota</taxon>
        <taxon>Fungi</taxon>
        <taxon>Dikarya</taxon>
        <taxon>Basidiomycota</taxon>
        <taxon>Agaricomycotina</taxon>
        <taxon>Tremellomycetes</taxon>
        <taxon>Tremellales</taxon>
        <taxon>Bulleribasidiaceae</taxon>
        <taxon>Dioszegia</taxon>
    </lineage>
</organism>
<name>A0AA38LQU2_9TREE</name>